<feature type="transmembrane region" description="Helical" evidence="1">
    <location>
        <begin position="42"/>
        <end position="63"/>
    </location>
</feature>
<dbReference type="EMBL" id="JBEPME010000009">
    <property type="protein sequence ID" value="MET3659289.1"/>
    <property type="molecule type" value="Genomic_DNA"/>
</dbReference>
<keyword evidence="1" id="KW-0472">Membrane</keyword>
<comment type="caution">
    <text evidence="2">The sequence shown here is derived from an EMBL/GenBank/DDBJ whole genome shotgun (WGS) entry which is preliminary data.</text>
</comment>
<dbReference type="Proteomes" id="UP001549104">
    <property type="component" value="Unassembled WGS sequence"/>
</dbReference>
<evidence type="ECO:0000313" key="3">
    <source>
        <dbReference type="Proteomes" id="UP001549104"/>
    </source>
</evidence>
<dbReference type="RefSeq" id="WP_354314771.1">
    <property type="nucleotide sequence ID" value="NZ_JBEPME010000009.1"/>
</dbReference>
<accession>A0ABV2KE09</accession>
<gene>
    <name evidence="2" type="ORF">ABIC55_004428</name>
</gene>
<dbReference type="InterPro" id="IPR026369">
    <property type="entry name" value="CxxC_20_CxxC"/>
</dbReference>
<feature type="transmembrane region" description="Helical" evidence="1">
    <location>
        <begin position="188"/>
        <end position="208"/>
    </location>
</feature>
<evidence type="ECO:0000313" key="2">
    <source>
        <dbReference type="EMBL" id="MET3659289.1"/>
    </source>
</evidence>
<feature type="transmembrane region" description="Helical" evidence="1">
    <location>
        <begin position="165"/>
        <end position="182"/>
    </location>
</feature>
<keyword evidence="1" id="KW-1133">Transmembrane helix</keyword>
<reference evidence="2 3" key="1">
    <citation type="submission" date="2024-06" db="EMBL/GenBank/DDBJ databases">
        <title>Sorghum-associated microbial communities from plants grown in Nebraska, USA.</title>
        <authorList>
            <person name="Schachtman D."/>
        </authorList>
    </citation>
    <scope>NUCLEOTIDE SEQUENCE [LARGE SCALE GENOMIC DNA]</scope>
    <source>
        <strain evidence="2 3">1288</strain>
    </source>
</reference>
<protein>
    <submittedName>
        <fullName evidence="2">CXXC-20-CXXC protein</fullName>
    </submittedName>
</protein>
<organism evidence="2 3">
    <name type="scientific">Sporosarcina psychrophila</name>
    <name type="common">Bacillus psychrophilus</name>
    <dbReference type="NCBI Taxonomy" id="1476"/>
    <lineage>
        <taxon>Bacteria</taxon>
        <taxon>Bacillati</taxon>
        <taxon>Bacillota</taxon>
        <taxon>Bacilli</taxon>
        <taxon>Bacillales</taxon>
        <taxon>Caryophanaceae</taxon>
        <taxon>Sporosarcina</taxon>
    </lineage>
</organism>
<proteinExistence type="predicted"/>
<keyword evidence="3" id="KW-1185">Reference proteome</keyword>
<sequence>MNQFKEDLNRELQSVSLSKEKKQLIATKAKAKLHNHKRRINLQYRFVLAIFTIFAIGFSYLLWQQEGPASKAQGAAPIEPITTTTWSMFTNDFSKAVLYISFFIILRDLLKRRLQKSGKGLPICVECGEEWSYREALKQSMKNTKMTCPYCGQIQYRTKKSRLKGGMLNIFIPFMIIAPQLFDNILLGIVVHVSCAAYIMFSLGPYYLELQKKDPINDPLW</sequence>
<name>A0ABV2KE09_SPOPS</name>
<dbReference type="NCBIfam" id="TIGR04104">
    <property type="entry name" value="cxxc_20_cxxc"/>
    <property type="match status" value="1"/>
</dbReference>
<feature type="transmembrane region" description="Helical" evidence="1">
    <location>
        <begin position="93"/>
        <end position="110"/>
    </location>
</feature>
<keyword evidence="1" id="KW-0812">Transmembrane</keyword>
<evidence type="ECO:0000256" key="1">
    <source>
        <dbReference type="SAM" id="Phobius"/>
    </source>
</evidence>